<dbReference type="GeneID" id="28825093"/>
<dbReference type="PANTHER" id="PTHR10811">
    <property type="entry name" value="FRINGE-RELATED"/>
    <property type="match status" value="1"/>
</dbReference>
<feature type="chain" id="PRO_5008267860" description="Glycosyltransferase family 31 protein" evidence="1">
    <location>
        <begin position="24"/>
        <end position="503"/>
    </location>
</feature>
<dbReference type="Pfam" id="PF04646">
    <property type="entry name" value="DUF604"/>
    <property type="match status" value="1"/>
</dbReference>
<reference evidence="2 3" key="1">
    <citation type="submission" date="2015-10" db="EMBL/GenBank/DDBJ databases">
        <title>Full genome of DAOMC 229536 Phialocephala scopiformis, a fungal endophyte of spruce producing the potent anti-insectan compound rugulosin.</title>
        <authorList>
            <consortium name="DOE Joint Genome Institute"/>
            <person name="Walker A.K."/>
            <person name="Frasz S.L."/>
            <person name="Seifert K.A."/>
            <person name="Miller J.D."/>
            <person name="Mondo S.J."/>
            <person name="Labutti K."/>
            <person name="Lipzen A."/>
            <person name="Dockter R."/>
            <person name="Kennedy M."/>
            <person name="Grigoriev I.V."/>
            <person name="Spatafora J.W."/>
        </authorList>
    </citation>
    <scope>NUCLEOTIDE SEQUENCE [LARGE SCALE GENOMIC DNA]</scope>
    <source>
        <strain evidence="2 3">CBS 120377</strain>
    </source>
</reference>
<gene>
    <name evidence="2" type="ORF">LY89DRAFT_686808</name>
</gene>
<dbReference type="OrthoDB" id="414175at2759"/>
<dbReference type="RefSeq" id="XP_018068677.1">
    <property type="nucleotide sequence ID" value="XM_018215367.1"/>
</dbReference>
<evidence type="ECO:0008006" key="4">
    <source>
        <dbReference type="Google" id="ProtNLM"/>
    </source>
</evidence>
<dbReference type="InParanoid" id="A0A194X3C0"/>
<sequence>MLPRTPLHRWLAVALFLLVIVWYHPNFSGSSLADSSSTTSFSHTGSSSDDLAWVKTLLKENSIGPEIEYAARTIRYVPDATERKSISEVNQNLFPQSFTNISIDKKQNLPSSRLLDVHVKHSPRPDQVDASDLIFGVSTTYDRFSKEKTSPMKEWVRWLTDGNGHTNGAGLILSLFNTTEENLGKAAKTLEDVGINATVVPSNMDLDMPGRYVDLVHMLYNHPTRPSRKYLVLIDDDTFFPYMTEFRHTLNQFDPKKPYYIGTFTERVDWILQNGAPFAYGGGGIVLTAPTAQKVVEAPCLEKNAEGVYLLASDQGDRLLFNCLKAHTDITLTYLPALHQEDQFGDPSGFYESGIQPLSLHHFKSWHHVSPAKMHTVADACGESCFLQRFQFLDNYIISNGYSVAHYPQGINFDPMQTEGTFGSANEDDPNRNELVFSYTFGQLRKSLNNTGKKKSWEILGAKKEGDGRVKQVYLKRRGDGRWLAESEEAPMRDSVVVLTWIP</sequence>
<dbReference type="EMBL" id="KQ947420">
    <property type="protein sequence ID" value="KUJ14322.1"/>
    <property type="molecule type" value="Genomic_DNA"/>
</dbReference>
<evidence type="ECO:0000313" key="3">
    <source>
        <dbReference type="Proteomes" id="UP000070700"/>
    </source>
</evidence>
<dbReference type="Gene3D" id="3.90.550.50">
    <property type="match status" value="1"/>
</dbReference>
<evidence type="ECO:0000313" key="2">
    <source>
        <dbReference type="EMBL" id="KUJ14322.1"/>
    </source>
</evidence>
<protein>
    <recommendedName>
        <fullName evidence="4">Glycosyltransferase family 31 protein</fullName>
    </recommendedName>
</protein>
<dbReference type="Proteomes" id="UP000070700">
    <property type="component" value="Unassembled WGS sequence"/>
</dbReference>
<evidence type="ECO:0000256" key="1">
    <source>
        <dbReference type="SAM" id="SignalP"/>
    </source>
</evidence>
<feature type="signal peptide" evidence="1">
    <location>
        <begin position="1"/>
        <end position="23"/>
    </location>
</feature>
<dbReference type="STRING" id="149040.A0A194X3C0"/>
<proteinExistence type="predicted"/>
<name>A0A194X3C0_MOLSC</name>
<accession>A0A194X3C0</accession>
<dbReference type="KEGG" id="psco:LY89DRAFT_686808"/>
<keyword evidence="1" id="KW-0732">Signal</keyword>
<dbReference type="InterPro" id="IPR006740">
    <property type="entry name" value="DUF604"/>
</dbReference>
<keyword evidence="3" id="KW-1185">Reference proteome</keyword>
<organism evidence="2 3">
    <name type="scientific">Mollisia scopiformis</name>
    <name type="common">Conifer needle endophyte fungus</name>
    <name type="synonym">Phialocephala scopiformis</name>
    <dbReference type="NCBI Taxonomy" id="149040"/>
    <lineage>
        <taxon>Eukaryota</taxon>
        <taxon>Fungi</taxon>
        <taxon>Dikarya</taxon>
        <taxon>Ascomycota</taxon>
        <taxon>Pezizomycotina</taxon>
        <taxon>Leotiomycetes</taxon>
        <taxon>Helotiales</taxon>
        <taxon>Mollisiaceae</taxon>
        <taxon>Mollisia</taxon>
    </lineage>
</organism>
<dbReference type="AlphaFoldDB" id="A0A194X3C0"/>